<organism evidence="2 3">
    <name type="scientific">Pseudonocardia thermophila</name>
    <dbReference type="NCBI Taxonomy" id="1848"/>
    <lineage>
        <taxon>Bacteria</taxon>
        <taxon>Bacillati</taxon>
        <taxon>Actinomycetota</taxon>
        <taxon>Actinomycetes</taxon>
        <taxon>Pseudonocardiales</taxon>
        <taxon>Pseudonocardiaceae</taxon>
        <taxon>Pseudonocardia</taxon>
    </lineage>
</organism>
<dbReference type="PANTHER" id="PTHR37422">
    <property type="entry name" value="TEICHURONIC ACID BIOSYNTHESIS PROTEIN TUAE"/>
    <property type="match status" value="1"/>
</dbReference>
<feature type="transmembrane region" description="Helical" evidence="1">
    <location>
        <begin position="21"/>
        <end position="43"/>
    </location>
</feature>
<keyword evidence="1" id="KW-0812">Transmembrane</keyword>
<feature type="transmembrane region" description="Helical" evidence="1">
    <location>
        <begin position="245"/>
        <end position="269"/>
    </location>
</feature>
<evidence type="ECO:0000256" key="1">
    <source>
        <dbReference type="SAM" id="Phobius"/>
    </source>
</evidence>
<keyword evidence="1" id="KW-1133">Transmembrane helix</keyword>
<feature type="transmembrane region" description="Helical" evidence="1">
    <location>
        <begin position="221"/>
        <end position="238"/>
    </location>
</feature>
<name>A0A1M6YUW6_PSETH</name>
<sequence>MTTRDEPAARVREDTRVPPRVVGVAWGLLAVNTLGFTGVELIIPFPRVVGQLVTMGALMAAFAIALAANRPVRIRPSAYLVVLTLMVITSVVTSLRLESGMGSLFRCFRFTVFVLTLWLLARWWSGDLRFVGYHLRTYCIILLTVLAGLAISPGAATSGPGGRLVGALWPIPAPQVGMYCAVVTGLALLLALDRRLDRQSVLIVVVPAVGMLLLSHTRTALLGLVVGLVVAGSSLWTRSARARRFLAAGVAAGVAGAVVFGEVIATWLARGQDADELADLTGRAKVWRLIETQPRTGLQELMGVGLGDKSFAGLPIDSTWYSSFYEQGWIGVGLVVVVLLLLLALALLRPPSTERACALFLVVYSCIASFTEVGHSDASPYLLNLAVAASLLVHRPIAARRAQRESRA</sequence>
<gene>
    <name evidence="2" type="ORF">SAMN05443637_12189</name>
</gene>
<protein>
    <recommendedName>
        <fullName evidence="4">O-antigen ligase</fullName>
    </recommendedName>
</protein>
<dbReference type="AlphaFoldDB" id="A0A1M6YUW6"/>
<feature type="transmembrane region" description="Helical" evidence="1">
    <location>
        <begin position="103"/>
        <end position="121"/>
    </location>
</feature>
<keyword evidence="1" id="KW-0472">Membrane</keyword>
<dbReference type="OrthoDB" id="3807821at2"/>
<evidence type="ECO:0000313" key="3">
    <source>
        <dbReference type="Proteomes" id="UP000184363"/>
    </source>
</evidence>
<evidence type="ECO:0008006" key="4">
    <source>
        <dbReference type="Google" id="ProtNLM"/>
    </source>
</evidence>
<dbReference type="RefSeq" id="WP_073459596.1">
    <property type="nucleotide sequence ID" value="NZ_FRAP01000021.1"/>
</dbReference>
<feature type="transmembrane region" description="Helical" evidence="1">
    <location>
        <begin position="199"/>
        <end position="215"/>
    </location>
</feature>
<dbReference type="PANTHER" id="PTHR37422:SF13">
    <property type="entry name" value="LIPOPOLYSACCHARIDE BIOSYNTHESIS PROTEIN PA4999-RELATED"/>
    <property type="match status" value="1"/>
</dbReference>
<keyword evidence="3" id="KW-1185">Reference proteome</keyword>
<accession>A0A1M6YUW6</accession>
<evidence type="ECO:0000313" key="2">
    <source>
        <dbReference type="EMBL" id="SHL22038.1"/>
    </source>
</evidence>
<feature type="transmembrane region" description="Helical" evidence="1">
    <location>
        <begin position="176"/>
        <end position="192"/>
    </location>
</feature>
<dbReference type="Proteomes" id="UP000184363">
    <property type="component" value="Unassembled WGS sequence"/>
</dbReference>
<feature type="transmembrane region" description="Helical" evidence="1">
    <location>
        <begin position="49"/>
        <end position="67"/>
    </location>
</feature>
<feature type="transmembrane region" description="Helical" evidence="1">
    <location>
        <begin position="133"/>
        <end position="156"/>
    </location>
</feature>
<dbReference type="InterPro" id="IPR051533">
    <property type="entry name" value="WaaL-like"/>
</dbReference>
<dbReference type="STRING" id="1848.SAMN05443637_12189"/>
<reference evidence="2 3" key="1">
    <citation type="submission" date="2016-11" db="EMBL/GenBank/DDBJ databases">
        <authorList>
            <person name="Jaros S."/>
            <person name="Januszkiewicz K."/>
            <person name="Wedrychowicz H."/>
        </authorList>
    </citation>
    <scope>NUCLEOTIDE SEQUENCE [LARGE SCALE GENOMIC DNA]</scope>
    <source>
        <strain evidence="2 3">DSM 43832</strain>
    </source>
</reference>
<proteinExistence type="predicted"/>
<feature type="transmembrane region" description="Helical" evidence="1">
    <location>
        <begin position="79"/>
        <end position="97"/>
    </location>
</feature>
<feature type="transmembrane region" description="Helical" evidence="1">
    <location>
        <begin position="328"/>
        <end position="348"/>
    </location>
</feature>
<dbReference type="EMBL" id="FRAP01000021">
    <property type="protein sequence ID" value="SHL22038.1"/>
    <property type="molecule type" value="Genomic_DNA"/>
</dbReference>